<gene>
    <name evidence="2" type="ORF">JKP34_04620</name>
</gene>
<protein>
    <submittedName>
        <fullName evidence="2">Uncharacterized protein</fullName>
    </submittedName>
</protein>
<sequence>MRNQFFSISLIFCLFGPLLIGNLMVHIEKKQLKRSIKRNIISGIDQSELSQLTIAKKDLNTLLDWEHDHEFEYMGEMYDVVKRQNIGDSVVFYCWWDSEETALNKQLALTLLMEFDSNPIKQKQKQNIYKILKADYLPHYNDILFTSIHKRYEHQHFYKKNFTSYNSSPDSPPPQYLS</sequence>
<reference evidence="2" key="1">
    <citation type="submission" date="2021-01" db="EMBL/GenBank/DDBJ databases">
        <title>Marivirga sp. nov., isolated from intertidal surface sediments.</title>
        <authorList>
            <person name="Zhang M."/>
        </authorList>
    </citation>
    <scope>NUCLEOTIDE SEQUENCE</scope>
    <source>
        <strain evidence="2">SM1354</strain>
    </source>
</reference>
<organism evidence="2 3">
    <name type="scientific">Marivirga atlantica</name>
    <dbReference type="NCBI Taxonomy" id="1548457"/>
    <lineage>
        <taxon>Bacteria</taxon>
        <taxon>Pseudomonadati</taxon>
        <taxon>Bacteroidota</taxon>
        <taxon>Cytophagia</taxon>
        <taxon>Cytophagales</taxon>
        <taxon>Marivirgaceae</taxon>
        <taxon>Marivirga</taxon>
    </lineage>
</organism>
<dbReference type="RefSeq" id="WP_201918177.1">
    <property type="nucleotide sequence ID" value="NZ_JAERQG010000001.1"/>
</dbReference>
<dbReference type="AlphaFoldDB" id="A0A937DI01"/>
<keyword evidence="1" id="KW-0812">Transmembrane</keyword>
<dbReference type="Proteomes" id="UP000642920">
    <property type="component" value="Unassembled WGS sequence"/>
</dbReference>
<keyword evidence="3" id="KW-1185">Reference proteome</keyword>
<dbReference type="EMBL" id="JAERQG010000001">
    <property type="protein sequence ID" value="MBL0764525.1"/>
    <property type="molecule type" value="Genomic_DNA"/>
</dbReference>
<comment type="caution">
    <text evidence="2">The sequence shown here is derived from an EMBL/GenBank/DDBJ whole genome shotgun (WGS) entry which is preliminary data.</text>
</comment>
<keyword evidence="1" id="KW-1133">Transmembrane helix</keyword>
<proteinExistence type="predicted"/>
<evidence type="ECO:0000256" key="1">
    <source>
        <dbReference type="SAM" id="Phobius"/>
    </source>
</evidence>
<name>A0A937DI01_9BACT</name>
<feature type="transmembrane region" description="Helical" evidence="1">
    <location>
        <begin position="6"/>
        <end position="25"/>
    </location>
</feature>
<evidence type="ECO:0000313" key="2">
    <source>
        <dbReference type="EMBL" id="MBL0764525.1"/>
    </source>
</evidence>
<keyword evidence="1" id="KW-0472">Membrane</keyword>
<evidence type="ECO:0000313" key="3">
    <source>
        <dbReference type="Proteomes" id="UP000642920"/>
    </source>
</evidence>
<accession>A0A937DI01</accession>